<comment type="caution">
    <text evidence="1">The sequence shown here is derived from an EMBL/GenBank/DDBJ whole genome shotgun (WGS) entry which is preliminary data.</text>
</comment>
<reference evidence="1 3" key="1">
    <citation type="journal article" date="2014" name="Genome Biol. Evol.">
        <title>The genome of the myxosporean Thelohanellus kitauei shows adaptations to nutrient acquisition within its fish host.</title>
        <authorList>
            <person name="Yang Y."/>
            <person name="Xiong J."/>
            <person name="Zhou Z."/>
            <person name="Huo F."/>
            <person name="Miao W."/>
            <person name="Ran C."/>
            <person name="Liu Y."/>
            <person name="Zhang J."/>
            <person name="Feng J."/>
            <person name="Wang M."/>
            <person name="Wang M."/>
            <person name="Wang L."/>
            <person name="Yao B."/>
        </authorList>
    </citation>
    <scope>NUCLEOTIDE SEQUENCE [LARGE SCALE GENOMIC DNA]</scope>
    <source>
        <strain evidence="1">Wuqing</strain>
    </source>
</reference>
<dbReference type="OrthoDB" id="6431883at2759"/>
<sequence length="116" mass="13536">MNVSKKHKWLRSVAYLKIIGYISTVFTEVNKNAVCLLDKRRDLFLKEYIMSRYYVDKNADYGSTLSAEERPTNAKELDRKLVNQQDIFKKDKIPKIPATRGIFIEAYNMANHSDSL</sequence>
<protein>
    <submittedName>
        <fullName evidence="1">Uncharacterized protein</fullName>
    </submittedName>
</protein>
<dbReference type="Proteomes" id="UP000031668">
    <property type="component" value="Unassembled WGS sequence"/>
</dbReference>
<proteinExistence type="predicted"/>
<keyword evidence="3" id="KW-1185">Reference proteome</keyword>
<organism evidence="1 3">
    <name type="scientific">Thelohanellus kitauei</name>
    <name type="common">Myxosporean</name>
    <dbReference type="NCBI Taxonomy" id="669202"/>
    <lineage>
        <taxon>Eukaryota</taxon>
        <taxon>Metazoa</taxon>
        <taxon>Cnidaria</taxon>
        <taxon>Myxozoa</taxon>
        <taxon>Myxosporea</taxon>
        <taxon>Bivalvulida</taxon>
        <taxon>Platysporina</taxon>
        <taxon>Myxobolidae</taxon>
        <taxon>Thelohanellus</taxon>
    </lineage>
</organism>
<dbReference type="EMBL" id="JWZT01001777">
    <property type="protein sequence ID" value="KII71411.1"/>
    <property type="molecule type" value="Genomic_DNA"/>
</dbReference>
<dbReference type="EMBL" id="JWZT01002968">
    <property type="protein sequence ID" value="KII68077.1"/>
    <property type="molecule type" value="Genomic_DNA"/>
</dbReference>
<evidence type="ECO:0000313" key="3">
    <source>
        <dbReference type="Proteomes" id="UP000031668"/>
    </source>
</evidence>
<gene>
    <name evidence="1" type="ORF">RF11_04245</name>
    <name evidence="2" type="ORF">RF11_11517</name>
</gene>
<name>A0A0C2N2H4_THEKT</name>
<evidence type="ECO:0000313" key="1">
    <source>
        <dbReference type="EMBL" id="KII68077.1"/>
    </source>
</evidence>
<evidence type="ECO:0000313" key="2">
    <source>
        <dbReference type="EMBL" id="KII71411.1"/>
    </source>
</evidence>
<dbReference type="AlphaFoldDB" id="A0A0C2N2H4"/>
<accession>A0A0C2N2H4</accession>